<evidence type="ECO:0000313" key="2">
    <source>
        <dbReference type="EMBL" id="OEU12547.1"/>
    </source>
</evidence>
<feature type="compositionally biased region" description="Acidic residues" evidence="1">
    <location>
        <begin position="476"/>
        <end position="485"/>
    </location>
</feature>
<keyword evidence="3" id="KW-1185">Reference proteome</keyword>
<feature type="region of interest" description="Disordered" evidence="1">
    <location>
        <begin position="76"/>
        <end position="111"/>
    </location>
</feature>
<feature type="compositionally biased region" description="Polar residues" evidence="1">
    <location>
        <begin position="459"/>
        <end position="473"/>
    </location>
</feature>
<organism evidence="2 3">
    <name type="scientific">Fragilariopsis cylindrus CCMP1102</name>
    <dbReference type="NCBI Taxonomy" id="635003"/>
    <lineage>
        <taxon>Eukaryota</taxon>
        <taxon>Sar</taxon>
        <taxon>Stramenopiles</taxon>
        <taxon>Ochrophyta</taxon>
        <taxon>Bacillariophyta</taxon>
        <taxon>Bacillariophyceae</taxon>
        <taxon>Bacillariophycidae</taxon>
        <taxon>Bacillariales</taxon>
        <taxon>Bacillariaceae</taxon>
        <taxon>Fragilariopsis</taxon>
    </lineage>
</organism>
<feature type="region of interest" description="Disordered" evidence="1">
    <location>
        <begin position="1"/>
        <end position="57"/>
    </location>
</feature>
<evidence type="ECO:0000256" key="1">
    <source>
        <dbReference type="SAM" id="MobiDB-lite"/>
    </source>
</evidence>
<dbReference type="EMBL" id="KV784364">
    <property type="protein sequence ID" value="OEU12547.1"/>
    <property type="molecule type" value="Genomic_DNA"/>
</dbReference>
<feature type="region of interest" description="Disordered" evidence="1">
    <location>
        <begin position="389"/>
        <end position="418"/>
    </location>
</feature>
<feature type="compositionally biased region" description="Low complexity" evidence="1">
    <location>
        <begin position="31"/>
        <end position="55"/>
    </location>
</feature>
<dbReference type="KEGG" id="fcy:FRACYDRAFT_243799"/>
<dbReference type="InParanoid" id="A0A1E7F334"/>
<gene>
    <name evidence="2" type="ORF">FRACYDRAFT_243799</name>
</gene>
<protein>
    <submittedName>
        <fullName evidence="2">Uncharacterized protein</fullName>
    </submittedName>
</protein>
<dbReference type="AlphaFoldDB" id="A0A1E7F334"/>
<dbReference type="Proteomes" id="UP000095751">
    <property type="component" value="Unassembled WGS sequence"/>
</dbReference>
<proteinExistence type="predicted"/>
<sequence length="636" mass="68320">MRFSGGALAILGASNDGTTDRHRTGRHHRSSMMSSSSSSATPPITNRTTNRQQQTGAVTTSAITNLQRLREIVECDPTTPSSGNALTEERRLRGRGSNTNSEYHDGTSKMTANTKDDDFGILDRSKTNSFITFTSACGVGRKCQDVSTSTSKSSGLCVDVEGWNHRNLQQKGSAGTSENDIYGDAFATGKLDEMQYLCDYGDLVGYDCECNFNENDYTGSGACNITDTGNDEFCTTTTSMCDVSIENCYSSTYRVTLVPSSSSSSDATGSWDAEVCSHFSEPYGQTVCYTTRNTITSSDNNDAEEATTSSRNPYGCSISIDGETCTSCEIAESRSNDDDEGTCYVFDCRNTQAGMNGISKVGNTCDYPVFPLSLYLDTYETDYPVGNITDISEGPDETDVPSDAFDGPDGTDAPSHPVTEPPVIINQEEIDDGAFIDEPSVLDTGLYEATAENDDISSRNDVTNGDNIDRTSTINNDEEDDAEQEQVDDIDVYSMNNYCSPCGPKKKVLSSKYDDNEVSIPTQGIFTCKELNEVAKQRSFNPICSLVQLAANVPCGCNDYDEEEHVFFTTATATKSADTDTDADADASSSSSTTSVDSTAFAAAAASASGTAMNHYTTFFILGVVTSMIMSTSLSL</sequence>
<accession>A0A1E7F334</accession>
<reference evidence="2 3" key="1">
    <citation type="submission" date="2016-09" db="EMBL/GenBank/DDBJ databases">
        <title>Extensive genetic diversity and differential bi-allelic expression allows diatom success in the polar Southern Ocean.</title>
        <authorList>
            <consortium name="DOE Joint Genome Institute"/>
            <person name="Mock T."/>
            <person name="Otillar R.P."/>
            <person name="Strauss J."/>
            <person name="Dupont C."/>
            <person name="Frickenhaus S."/>
            <person name="Maumus F."/>
            <person name="Mcmullan M."/>
            <person name="Sanges R."/>
            <person name="Schmutz J."/>
            <person name="Toseland A."/>
            <person name="Valas R."/>
            <person name="Veluchamy A."/>
            <person name="Ward B.J."/>
            <person name="Allen A."/>
            <person name="Barry K."/>
            <person name="Falciatore A."/>
            <person name="Ferrante M."/>
            <person name="Fortunato A.E."/>
            <person name="Gloeckner G."/>
            <person name="Gruber A."/>
            <person name="Hipkin R."/>
            <person name="Janech M."/>
            <person name="Kroth P."/>
            <person name="Leese F."/>
            <person name="Lindquist E."/>
            <person name="Lyon B.R."/>
            <person name="Martin J."/>
            <person name="Mayer C."/>
            <person name="Parker M."/>
            <person name="Quesneville H."/>
            <person name="Raymond J."/>
            <person name="Uhlig C."/>
            <person name="Valentin K.U."/>
            <person name="Worden A.Z."/>
            <person name="Armbrust E.V."/>
            <person name="Bowler C."/>
            <person name="Green B."/>
            <person name="Moulton V."/>
            <person name="Van Oosterhout C."/>
            <person name="Grigoriev I."/>
        </authorList>
    </citation>
    <scope>NUCLEOTIDE SEQUENCE [LARGE SCALE GENOMIC DNA]</scope>
    <source>
        <strain evidence="2 3">CCMP1102</strain>
    </source>
</reference>
<evidence type="ECO:0000313" key="3">
    <source>
        <dbReference type="Proteomes" id="UP000095751"/>
    </source>
</evidence>
<name>A0A1E7F334_9STRA</name>
<feature type="region of interest" description="Disordered" evidence="1">
    <location>
        <begin position="452"/>
        <end position="485"/>
    </location>
</feature>